<dbReference type="EMBL" id="VDCV01000003">
    <property type="protein sequence ID" value="KAB5564641.1"/>
    <property type="molecule type" value="Genomic_DNA"/>
</dbReference>
<reference evidence="2" key="1">
    <citation type="journal article" date="2019" name="Gigascience">
        <title>De novo genome assembly of the endangered Acer yangbiense, a plant species with extremely small populations endemic to Yunnan Province, China.</title>
        <authorList>
            <person name="Yang J."/>
            <person name="Wariss H.M."/>
            <person name="Tao L."/>
            <person name="Zhang R."/>
            <person name="Yun Q."/>
            <person name="Hollingsworth P."/>
            <person name="Dao Z."/>
            <person name="Luo G."/>
            <person name="Guo H."/>
            <person name="Ma Y."/>
            <person name="Sun W."/>
        </authorList>
    </citation>
    <scope>NUCLEOTIDE SEQUENCE [LARGE SCALE GENOMIC DNA]</scope>
    <source>
        <strain evidence="2">cv. br00</strain>
    </source>
</reference>
<proteinExistence type="predicted"/>
<keyword evidence="2" id="KW-1185">Reference proteome</keyword>
<dbReference type="AlphaFoldDB" id="A0A5N5NDW3"/>
<name>A0A5N5NDW3_9ROSI</name>
<comment type="caution">
    <text evidence="1">The sequence shown here is derived from an EMBL/GenBank/DDBJ whole genome shotgun (WGS) entry which is preliminary data.</text>
</comment>
<sequence length="212" mass="23347">MANLTPEALRSAAKQSERCHIFPLPSKRTSESSYGGIELGFKDEETIAYVASRMPAIFSACLRVPSETSQGKVAGFFSYQSFGFRSWDWFSFLVKISVAKVVAEAEGKGNEICKELVPFKGGAFVVAPVKNWKILSFCSVAVEDNITTIIQVDPVYFVSDVETDTINGNYEEEPEPEEARADLGGGRGRIVFSPVWRGRQVALDVSRSNNQS</sequence>
<evidence type="ECO:0000313" key="2">
    <source>
        <dbReference type="Proteomes" id="UP000326939"/>
    </source>
</evidence>
<accession>A0A5N5NDW3</accession>
<gene>
    <name evidence="1" type="ORF">DKX38_004695</name>
</gene>
<protein>
    <submittedName>
        <fullName evidence="1">Uncharacterized protein</fullName>
    </submittedName>
</protein>
<dbReference type="Proteomes" id="UP000326939">
    <property type="component" value="Chromosome 3"/>
</dbReference>
<organism evidence="1 2">
    <name type="scientific">Salix brachista</name>
    <dbReference type="NCBI Taxonomy" id="2182728"/>
    <lineage>
        <taxon>Eukaryota</taxon>
        <taxon>Viridiplantae</taxon>
        <taxon>Streptophyta</taxon>
        <taxon>Embryophyta</taxon>
        <taxon>Tracheophyta</taxon>
        <taxon>Spermatophyta</taxon>
        <taxon>Magnoliopsida</taxon>
        <taxon>eudicotyledons</taxon>
        <taxon>Gunneridae</taxon>
        <taxon>Pentapetalae</taxon>
        <taxon>rosids</taxon>
        <taxon>fabids</taxon>
        <taxon>Malpighiales</taxon>
        <taxon>Salicaceae</taxon>
        <taxon>Saliceae</taxon>
        <taxon>Salix</taxon>
    </lineage>
</organism>
<evidence type="ECO:0000313" key="1">
    <source>
        <dbReference type="EMBL" id="KAB5564641.1"/>
    </source>
</evidence>